<name>A0A448WYK4_9PLAT</name>
<keyword evidence="3" id="KW-1185">Reference proteome</keyword>
<feature type="transmembrane region" description="Helical" evidence="1">
    <location>
        <begin position="97"/>
        <end position="117"/>
    </location>
</feature>
<keyword evidence="1" id="KW-0812">Transmembrane</keyword>
<evidence type="ECO:0000313" key="3">
    <source>
        <dbReference type="Proteomes" id="UP000784294"/>
    </source>
</evidence>
<proteinExistence type="predicted"/>
<dbReference type="Gene3D" id="3.40.190.10">
    <property type="entry name" value="Periplasmic binding protein-like II"/>
    <property type="match status" value="1"/>
</dbReference>
<organism evidence="2 3">
    <name type="scientific">Protopolystoma xenopodis</name>
    <dbReference type="NCBI Taxonomy" id="117903"/>
    <lineage>
        <taxon>Eukaryota</taxon>
        <taxon>Metazoa</taxon>
        <taxon>Spiralia</taxon>
        <taxon>Lophotrochozoa</taxon>
        <taxon>Platyhelminthes</taxon>
        <taxon>Monogenea</taxon>
        <taxon>Polyopisthocotylea</taxon>
        <taxon>Polystomatidea</taxon>
        <taxon>Polystomatidae</taxon>
        <taxon>Protopolystoma</taxon>
    </lineage>
</organism>
<dbReference type="EMBL" id="CAAALY010062779">
    <property type="protein sequence ID" value="VEL23594.1"/>
    <property type="molecule type" value="Genomic_DNA"/>
</dbReference>
<comment type="caution">
    <text evidence="2">The sequence shown here is derived from an EMBL/GenBank/DDBJ whole genome shotgun (WGS) entry which is preliminary data.</text>
</comment>
<keyword evidence="1" id="KW-0472">Membrane</keyword>
<evidence type="ECO:0000256" key="1">
    <source>
        <dbReference type="SAM" id="Phobius"/>
    </source>
</evidence>
<protein>
    <submittedName>
        <fullName evidence="2">Uncharacterized protein</fullName>
    </submittedName>
</protein>
<keyword evidence="1" id="KW-1133">Transmembrane helix</keyword>
<reference evidence="2" key="1">
    <citation type="submission" date="2018-11" db="EMBL/GenBank/DDBJ databases">
        <authorList>
            <consortium name="Pathogen Informatics"/>
        </authorList>
    </citation>
    <scope>NUCLEOTIDE SEQUENCE</scope>
</reference>
<gene>
    <name evidence="2" type="ORF">PXEA_LOCUS17034</name>
</gene>
<dbReference type="AlphaFoldDB" id="A0A448WYK4"/>
<evidence type="ECO:0000313" key="2">
    <source>
        <dbReference type="EMBL" id="VEL23594.1"/>
    </source>
</evidence>
<accession>A0A448WYK4</accession>
<sequence>MFTYYSTVYCVSSAGSFGDDAYALAMFRNSPHLDVINAAISQLQSQGEMISLRAKYFTPSSATQAVCKDSSFGQIFTSILSTKFVPTSRLSISSVELSGIFVIAFLGLAGALFVAVIESLIRLIQVEFIIFHLFCPDPLLALTQAIHSSITDGSCFYWILSFLICHVPDLHSTSFVCVVKHVFYSTIVAALAAWNE</sequence>
<dbReference type="Proteomes" id="UP000784294">
    <property type="component" value="Unassembled WGS sequence"/>
</dbReference>